<dbReference type="PANTHER" id="PTHR12483">
    <property type="entry name" value="SOLUTE CARRIER FAMILY 31 COPPER TRANSPORTERS"/>
    <property type="match status" value="1"/>
</dbReference>
<evidence type="ECO:0000256" key="3">
    <source>
        <dbReference type="ARBA" id="ARBA00023136"/>
    </source>
</evidence>
<keyword evidence="4" id="KW-0406">Ion transport</keyword>
<dbReference type="GO" id="GO:0005375">
    <property type="term" value="F:copper ion transmembrane transporter activity"/>
    <property type="evidence" value="ECO:0007669"/>
    <property type="project" value="UniProtKB-UniRule"/>
</dbReference>
<evidence type="ECO:0000256" key="1">
    <source>
        <dbReference type="ARBA" id="ARBA00022692"/>
    </source>
</evidence>
<comment type="similarity">
    <text evidence="4">Belongs to the copper transporter (Ctr) (TC 1.A.56) family. SLC31A subfamily.</text>
</comment>
<name>A0A814K4M2_9BILA</name>
<accession>A0A814K4M2</accession>
<comment type="subcellular location">
    <subcellularLocation>
        <location evidence="4">Membrane</location>
        <topology evidence="4">Multi-pass membrane protein</topology>
    </subcellularLocation>
</comment>
<proteinExistence type="inferred from homology"/>
<sequence>MNHDHGGHAGHAGHMIPTTPSTMNHSNHVVNKIIASVPDHSGHASHMQHMMMAMTFHGGFAEKILFDCWNTETIGAFIGSWFIVFFVAILYEGLKTVRDHLAKQEVCRQYPDENNRQSPLVRQHDQPYDRPNNTDLIPRVRTETNRPKRARLLSTYHIIQTLLHVLQMGISYLLMLVAMTFNTYLFLAVIFGAGLGHFLFGWRRSSIIDYNEHCH</sequence>
<evidence type="ECO:0000313" key="7">
    <source>
        <dbReference type="EMBL" id="CAF3501900.1"/>
    </source>
</evidence>
<organism evidence="6 8">
    <name type="scientific">Adineta steineri</name>
    <dbReference type="NCBI Taxonomy" id="433720"/>
    <lineage>
        <taxon>Eukaryota</taxon>
        <taxon>Metazoa</taxon>
        <taxon>Spiralia</taxon>
        <taxon>Gnathifera</taxon>
        <taxon>Rotifera</taxon>
        <taxon>Eurotatoria</taxon>
        <taxon>Bdelloidea</taxon>
        <taxon>Adinetida</taxon>
        <taxon>Adinetidae</taxon>
        <taxon>Adineta</taxon>
    </lineage>
</organism>
<keyword evidence="4" id="KW-0187">Copper transport</keyword>
<protein>
    <recommendedName>
        <fullName evidence="4">Copper transport protein</fullName>
    </recommendedName>
</protein>
<dbReference type="AlphaFoldDB" id="A0A814K4M2"/>
<dbReference type="Pfam" id="PF04145">
    <property type="entry name" value="Ctr"/>
    <property type="match status" value="1"/>
</dbReference>
<keyword evidence="2 4" id="KW-1133">Transmembrane helix</keyword>
<reference evidence="6" key="1">
    <citation type="submission" date="2021-02" db="EMBL/GenBank/DDBJ databases">
        <authorList>
            <person name="Nowell W R."/>
        </authorList>
    </citation>
    <scope>NUCLEOTIDE SEQUENCE</scope>
</reference>
<comment type="caution">
    <text evidence="6">The sequence shown here is derived from an EMBL/GenBank/DDBJ whole genome shotgun (WGS) entry which is preliminary data.</text>
</comment>
<dbReference type="OrthoDB" id="161814at2759"/>
<dbReference type="EMBL" id="CAJOAY010000038">
    <property type="protein sequence ID" value="CAF3501900.1"/>
    <property type="molecule type" value="Genomic_DNA"/>
</dbReference>
<dbReference type="PANTHER" id="PTHR12483:SF115">
    <property type="entry name" value="COPPER TRANSPORT PROTEIN"/>
    <property type="match status" value="1"/>
</dbReference>
<dbReference type="EMBL" id="CAJNON010000157">
    <property type="protein sequence ID" value="CAF1046612.1"/>
    <property type="molecule type" value="Genomic_DNA"/>
</dbReference>
<feature type="transmembrane region" description="Helical" evidence="4">
    <location>
        <begin position="184"/>
        <end position="202"/>
    </location>
</feature>
<dbReference type="Proteomes" id="UP000663881">
    <property type="component" value="Unassembled WGS sequence"/>
</dbReference>
<keyword evidence="3 4" id="KW-0472">Membrane</keyword>
<dbReference type="Proteomes" id="UP000663891">
    <property type="component" value="Unassembled WGS sequence"/>
</dbReference>
<evidence type="ECO:0000256" key="5">
    <source>
        <dbReference type="SAM" id="MobiDB-lite"/>
    </source>
</evidence>
<evidence type="ECO:0000256" key="2">
    <source>
        <dbReference type="ARBA" id="ARBA00022989"/>
    </source>
</evidence>
<evidence type="ECO:0000313" key="6">
    <source>
        <dbReference type="EMBL" id="CAF1046612.1"/>
    </source>
</evidence>
<dbReference type="InterPro" id="IPR007274">
    <property type="entry name" value="Cop_transporter"/>
</dbReference>
<keyword evidence="4" id="KW-0186">Copper</keyword>
<evidence type="ECO:0000256" key="4">
    <source>
        <dbReference type="RuleBase" id="RU367022"/>
    </source>
</evidence>
<feature type="transmembrane region" description="Helical" evidence="4">
    <location>
        <begin position="156"/>
        <end position="178"/>
    </location>
</feature>
<feature type="transmembrane region" description="Helical" evidence="4">
    <location>
        <begin position="74"/>
        <end position="94"/>
    </location>
</feature>
<dbReference type="GO" id="GO:0016020">
    <property type="term" value="C:membrane"/>
    <property type="evidence" value="ECO:0007669"/>
    <property type="project" value="UniProtKB-SubCell"/>
</dbReference>
<keyword evidence="4" id="KW-0813">Transport</keyword>
<feature type="region of interest" description="Disordered" evidence="5">
    <location>
        <begin position="1"/>
        <end position="21"/>
    </location>
</feature>
<evidence type="ECO:0000313" key="8">
    <source>
        <dbReference type="Proteomes" id="UP000663891"/>
    </source>
</evidence>
<gene>
    <name evidence="7" type="ORF">OKA104_LOCUS1543</name>
    <name evidence="6" type="ORF">VCS650_LOCUS17165</name>
</gene>
<keyword evidence="1 4" id="KW-0812">Transmembrane</keyword>